<evidence type="ECO:0000313" key="2">
    <source>
        <dbReference type="Proteomes" id="UP000674318"/>
    </source>
</evidence>
<comment type="caution">
    <text evidence="1">The sequence shown here is derived from an EMBL/GenBank/DDBJ whole genome shotgun (WGS) entry which is preliminary data.</text>
</comment>
<dbReference type="KEGG" id="phet:94293379"/>
<dbReference type="GeneID" id="94293379"/>
<accession>A0A836LKS3</accession>
<sequence length="336" mass="35838">MLTDRTPCGDIFNNPYTESTLIGNWLEDRLQERIVHTGRGRIGATWCATGFLEDPAVTKARHPEKVQASLLHSTYDVDYGNCLGVSQLTGIGDGNRSGVGTTLMLGYNQTANAMGPAHASSRDKRGVDRVLLFSVDPVADPAAPMPVSSYTDTYGRFYHRDTDGSDNGGKKGRRYAGSTMGATTLSSAEKVVGEVAAPIGTADRNLYDSVLRATAAAPLPSCVANTAYMGNKTNPGAASLPPVPQRHMITRGLPATNTLGNTGWTLASSSTPLPVCSISRAFTAGARQKHSRYQRDSIDRERWCSSKQAADTPVEHFTLQRRLPPAGGYGGGMTTL</sequence>
<keyword evidence="2" id="KW-1185">Reference proteome</keyword>
<name>A0A836LKS3_9TRYP</name>
<organism evidence="1 2">
    <name type="scientific">Porcisia hertigi</name>
    <dbReference type="NCBI Taxonomy" id="2761500"/>
    <lineage>
        <taxon>Eukaryota</taxon>
        <taxon>Discoba</taxon>
        <taxon>Euglenozoa</taxon>
        <taxon>Kinetoplastea</taxon>
        <taxon>Metakinetoplastina</taxon>
        <taxon>Trypanosomatida</taxon>
        <taxon>Trypanosomatidae</taxon>
        <taxon>Leishmaniinae</taxon>
        <taxon>Porcisia</taxon>
    </lineage>
</organism>
<reference evidence="1 2" key="1">
    <citation type="submission" date="2021-02" db="EMBL/GenBank/DDBJ databases">
        <title>Porcisia hertigi Genome sequencing and assembly.</title>
        <authorList>
            <person name="Almutairi H."/>
            <person name="Gatherer D."/>
        </authorList>
    </citation>
    <scope>NUCLEOTIDE SEQUENCE [LARGE SCALE GENOMIC DNA]</scope>
    <source>
        <strain evidence="1 2">C119</strain>
    </source>
</reference>
<dbReference type="EMBL" id="JAFJZO010000005">
    <property type="protein sequence ID" value="KAG5511400.1"/>
    <property type="molecule type" value="Genomic_DNA"/>
</dbReference>
<dbReference type="RefSeq" id="XP_067759612.1">
    <property type="nucleotide sequence ID" value="XM_067903302.1"/>
</dbReference>
<evidence type="ECO:0000313" key="1">
    <source>
        <dbReference type="EMBL" id="KAG5511400.1"/>
    </source>
</evidence>
<dbReference type="Proteomes" id="UP000674318">
    <property type="component" value="Unassembled WGS sequence"/>
</dbReference>
<protein>
    <submittedName>
        <fullName evidence="1">Uncharacterized protein</fullName>
    </submittedName>
</protein>
<proteinExistence type="predicted"/>
<dbReference type="OrthoDB" id="273783at2759"/>
<gene>
    <name evidence="1" type="ORF">JKF63_07363</name>
</gene>
<dbReference type="AlphaFoldDB" id="A0A836LKS3"/>